<reference evidence="3" key="4">
    <citation type="journal article" date="2017" name="Plant Physiol. Biochem.">
        <title>Differential oxidative and antioxidative response of duckweed Lemna minor toward plant growth promoting/inhibiting bacteria.</title>
        <authorList>
            <person name="Ishizawa H."/>
            <person name="Kuroda M."/>
            <person name="Morikawa M."/>
            <person name="Ike M."/>
        </authorList>
    </citation>
    <scope>NUCLEOTIDE SEQUENCE [LARGE SCALE GENOMIC DNA]</scope>
    <source>
        <strain evidence="3">H3</strain>
    </source>
</reference>
<evidence type="ECO:0000313" key="3">
    <source>
        <dbReference type="Proteomes" id="UP000198290"/>
    </source>
</evidence>
<dbReference type="KEGG" id="amah:DLM_2079"/>
<reference evidence="1" key="1">
    <citation type="journal article" date="2017" name="Biotechnol Biofuels 10">
        <title>Evaluation of environmental bacterial communities as a factor affecting the growth of duckweed Lemna minor.</title>
        <authorList>
            <person name="Ishizawa H."/>
            <person name="Kuroda M."/>
            <person name="Morikawa M."/>
            <person name="Ike M."/>
        </authorList>
    </citation>
    <scope>NUCLEOTIDE SEQUENCE [LARGE SCALE GENOMIC DNA]</scope>
    <source>
        <strain evidence="1">H3</strain>
    </source>
</reference>
<sequence length="119" mass="11883">MSLTFGFYEDAGRTLPLASLAIKGGTATRIWVGTDGTAQAQAASGGSITLTANAVLPGVPASAIHLATSLSALASASASVDLGQVVSGMQAVWLLVDQSALADGEYSNVSLVTNPIYEG</sequence>
<keyword evidence="3" id="KW-1185">Reference proteome</keyword>
<evidence type="ECO:0000313" key="1">
    <source>
        <dbReference type="EMBL" id="BBF84448.1"/>
    </source>
</evidence>
<organism evidence="1 3">
    <name type="scientific">Aquitalea magnusonii</name>
    <dbReference type="NCBI Taxonomy" id="332411"/>
    <lineage>
        <taxon>Bacteria</taxon>
        <taxon>Pseudomonadati</taxon>
        <taxon>Pseudomonadota</taxon>
        <taxon>Betaproteobacteria</taxon>
        <taxon>Neisseriales</taxon>
        <taxon>Chromobacteriaceae</taxon>
        <taxon>Aquitalea</taxon>
    </lineage>
</organism>
<proteinExistence type="predicted"/>
<dbReference type="AlphaFoldDB" id="A0A3G9G918"/>
<dbReference type="Proteomes" id="UP000198290">
    <property type="component" value="Chromosome"/>
</dbReference>
<reference evidence="1" key="5">
    <citation type="journal article" date="2017" name="Plant Physiol. Biochem. 118">
        <title>Differential oxidative and antioxidative response of duckweed Lemna minor toward plant growth promoting/inhibiting bacteria.</title>
        <authorList>
            <person name="Ishizawa H."/>
            <person name="Kuroda M."/>
            <person name="Morikawa M."/>
            <person name="Ike M."/>
        </authorList>
    </citation>
    <scope>NUCLEOTIDE SEQUENCE [LARGE SCALE GENOMIC DNA]</scope>
    <source>
        <strain evidence="1">H3</strain>
    </source>
</reference>
<dbReference type="EMBL" id="AP018823">
    <property type="protein sequence ID" value="BBF84448.1"/>
    <property type="molecule type" value="Genomic_DNA"/>
</dbReference>
<reference evidence="3" key="2">
    <citation type="journal article" date="2017" name="Biotechnol. Biofuels">
        <title>Evaluation of environmental bacterial communities as a factor affecting the growth of duckweed Lemna minor.</title>
        <authorList>
            <person name="Ishizawa H."/>
            <person name="Kuroda M."/>
            <person name="Morikawa M."/>
            <person name="Ike M."/>
        </authorList>
    </citation>
    <scope>NUCLEOTIDE SEQUENCE [LARGE SCALE GENOMIC DNA]</scope>
    <source>
        <strain evidence="3">H3</strain>
    </source>
</reference>
<dbReference type="KEGG" id="amah:DLM_0798"/>
<protein>
    <submittedName>
        <fullName evidence="1">Uncharacterized protein</fullName>
    </submittedName>
</protein>
<accession>A0A3G9G918</accession>
<gene>
    <name evidence="1" type="ORF">DLM_0798</name>
    <name evidence="2" type="ORF">DLM_2079</name>
</gene>
<evidence type="ECO:0000313" key="2">
    <source>
        <dbReference type="EMBL" id="BBF85694.1"/>
    </source>
</evidence>
<reference evidence="1 3" key="3">
    <citation type="journal article" date="2017" name="Genome Announc.">
        <title>Draft genome sequence of Aquitalea magnusonii strain H3, a plant growth-promoting bacterium of duckweed Lemna minor.</title>
        <authorList>
            <person name="Ishizawa H."/>
            <person name="Kuroda M."/>
            <person name="Ike M."/>
        </authorList>
    </citation>
    <scope>NUCLEOTIDE SEQUENCE [LARGE SCALE GENOMIC DNA]</scope>
    <source>
        <strain evidence="1 3">H3</strain>
    </source>
</reference>
<dbReference type="EMBL" id="AP018823">
    <property type="protein sequence ID" value="BBF85694.1"/>
    <property type="molecule type" value="Genomic_DNA"/>
</dbReference>
<name>A0A3G9G918_9NEIS</name>
<dbReference type="RefSeq" id="WP_089084286.1">
    <property type="nucleotide sequence ID" value="NZ_AP018823.1"/>
</dbReference>